<name>A0A0B8P7H2_9VIBR</name>
<dbReference type="EMBL" id="BBSA01000006">
    <property type="protein sequence ID" value="GAM62805.1"/>
    <property type="molecule type" value="Genomic_DNA"/>
</dbReference>
<dbReference type="AlphaFoldDB" id="A0A0B8P7H2"/>
<dbReference type="Proteomes" id="UP000031670">
    <property type="component" value="Unassembled WGS sequence"/>
</dbReference>
<reference evidence="1 2" key="2">
    <citation type="submission" date="2015-01" db="EMBL/GenBank/DDBJ databases">
        <authorList>
            <consortium name="NBRP consortium"/>
            <person name="Sawabe T."/>
            <person name="Meirelles P."/>
            <person name="Feng G."/>
            <person name="Sayaka M."/>
            <person name="Hattori M."/>
            <person name="Ohkuma M."/>
        </authorList>
    </citation>
    <scope>NUCLEOTIDE SEQUENCE [LARGE SCALE GENOMIC DNA]</scope>
    <source>
        <strain evidence="1 2">JCM19232</strain>
    </source>
</reference>
<comment type="caution">
    <text evidence="1">The sequence shown here is derived from an EMBL/GenBank/DDBJ whole genome shotgun (WGS) entry which is preliminary data.</text>
</comment>
<evidence type="ECO:0000313" key="1">
    <source>
        <dbReference type="EMBL" id="GAM62805.1"/>
    </source>
</evidence>
<evidence type="ECO:0000313" key="2">
    <source>
        <dbReference type="Proteomes" id="UP000031670"/>
    </source>
</evidence>
<reference evidence="1 2" key="1">
    <citation type="submission" date="2015-01" db="EMBL/GenBank/DDBJ databases">
        <title>Vibrio sp. C5 JCM 19232 whole genome shotgun sequence.</title>
        <authorList>
            <person name="Sawabe T."/>
            <person name="Meirelles P."/>
            <person name="Feng G."/>
            <person name="Sayaka M."/>
            <person name="Hattori M."/>
            <person name="Ohkuma M."/>
        </authorList>
    </citation>
    <scope>NUCLEOTIDE SEQUENCE [LARGE SCALE GENOMIC DNA]</scope>
    <source>
        <strain evidence="1 2">JCM19232</strain>
    </source>
</reference>
<proteinExistence type="predicted"/>
<accession>A0A0B8P7H2</accession>
<organism evidence="1 2">
    <name type="scientific">Vibrio ishigakensis</name>
    <dbReference type="NCBI Taxonomy" id="1481914"/>
    <lineage>
        <taxon>Bacteria</taxon>
        <taxon>Pseudomonadati</taxon>
        <taxon>Pseudomonadota</taxon>
        <taxon>Gammaproteobacteria</taxon>
        <taxon>Vibrionales</taxon>
        <taxon>Vibrionaceae</taxon>
        <taxon>Vibrio</taxon>
    </lineage>
</organism>
<gene>
    <name evidence="1" type="ORF">JCM19232_1962</name>
</gene>
<protein>
    <submittedName>
        <fullName evidence="1">Uncharacterized protein</fullName>
    </submittedName>
</protein>
<sequence>MSFILPKWSLPKNVKAISSTRAGGFHKVTLPASTWECMSLMMQVLCRRIETICKL</sequence>